<dbReference type="InterPro" id="IPR001680">
    <property type="entry name" value="WD40_rpt"/>
</dbReference>
<evidence type="ECO:0000313" key="1">
    <source>
        <dbReference type="EMBL" id="KIY72495.1"/>
    </source>
</evidence>
<sequence length="217" mass="23834">MVNLDLDESGEDAALTSDGATLALCTGKRVRNKTKAAETTGRGDSYVHLFDVARELRQSQSICTLERSKEGARVEVNRASFSPDGVYLAIARSDNSVHVYDARYMGRNVVHRYRHARPPAFEEQNHFGVVQLEWVHSTTRSAYNLLSGGEDGCVRMWTPGWTDSGNGRAIAKIDTDVGAFSVGDRNVGERDLVVGGSDGSVTVFDGLRDFIKVENDY</sequence>
<reference evidence="1 2" key="1">
    <citation type="journal article" date="2015" name="Fungal Genet. Biol.">
        <title>Evolution of novel wood decay mechanisms in Agaricales revealed by the genome sequences of Fistulina hepatica and Cylindrobasidium torrendii.</title>
        <authorList>
            <person name="Floudas D."/>
            <person name="Held B.W."/>
            <person name="Riley R."/>
            <person name="Nagy L.G."/>
            <person name="Koehler G."/>
            <person name="Ransdell A.S."/>
            <person name="Younus H."/>
            <person name="Chow J."/>
            <person name="Chiniquy J."/>
            <person name="Lipzen A."/>
            <person name="Tritt A."/>
            <person name="Sun H."/>
            <person name="Haridas S."/>
            <person name="LaButti K."/>
            <person name="Ohm R.A."/>
            <person name="Kues U."/>
            <person name="Blanchette R.A."/>
            <person name="Grigoriev I.V."/>
            <person name="Minto R.E."/>
            <person name="Hibbett D.S."/>
        </authorList>
    </citation>
    <scope>NUCLEOTIDE SEQUENCE [LARGE SCALE GENOMIC DNA]</scope>
    <source>
        <strain evidence="1 2">FP15055 ss-10</strain>
    </source>
</reference>
<dbReference type="EMBL" id="KN880443">
    <property type="protein sequence ID" value="KIY72495.1"/>
    <property type="molecule type" value="Genomic_DNA"/>
</dbReference>
<protein>
    <recommendedName>
        <fullName evidence="3">WD40 repeat-like protein</fullName>
    </recommendedName>
</protein>
<dbReference type="OrthoDB" id="10248252at2759"/>
<evidence type="ECO:0008006" key="3">
    <source>
        <dbReference type="Google" id="ProtNLM"/>
    </source>
</evidence>
<gene>
    <name evidence="1" type="ORF">CYLTODRAFT_37943</name>
</gene>
<dbReference type="InterPro" id="IPR036322">
    <property type="entry name" value="WD40_repeat_dom_sf"/>
</dbReference>
<dbReference type="STRING" id="1314674.A0A0D7BQH9"/>
<evidence type="ECO:0000313" key="2">
    <source>
        <dbReference type="Proteomes" id="UP000054007"/>
    </source>
</evidence>
<dbReference type="SMART" id="SM00320">
    <property type="entry name" value="WD40"/>
    <property type="match status" value="3"/>
</dbReference>
<name>A0A0D7BQH9_9AGAR</name>
<proteinExistence type="predicted"/>
<dbReference type="Pfam" id="PF00400">
    <property type="entry name" value="WD40"/>
    <property type="match status" value="2"/>
</dbReference>
<dbReference type="Proteomes" id="UP000054007">
    <property type="component" value="Unassembled WGS sequence"/>
</dbReference>
<dbReference type="AlphaFoldDB" id="A0A0D7BQH9"/>
<dbReference type="InterPro" id="IPR015943">
    <property type="entry name" value="WD40/YVTN_repeat-like_dom_sf"/>
</dbReference>
<dbReference type="SUPFAM" id="SSF50978">
    <property type="entry name" value="WD40 repeat-like"/>
    <property type="match status" value="1"/>
</dbReference>
<keyword evidence="2" id="KW-1185">Reference proteome</keyword>
<organism evidence="1 2">
    <name type="scientific">Cylindrobasidium torrendii FP15055 ss-10</name>
    <dbReference type="NCBI Taxonomy" id="1314674"/>
    <lineage>
        <taxon>Eukaryota</taxon>
        <taxon>Fungi</taxon>
        <taxon>Dikarya</taxon>
        <taxon>Basidiomycota</taxon>
        <taxon>Agaricomycotina</taxon>
        <taxon>Agaricomycetes</taxon>
        <taxon>Agaricomycetidae</taxon>
        <taxon>Agaricales</taxon>
        <taxon>Marasmiineae</taxon>
        <taxon>Physalacriaceae</taxon>
        <taxon>Cylindrobasidium</taxon>
    </lineage>
</organism>
<dbReference type="Gene3D" id="2.130.10.10">
    <property type="entry name" value="YVTN repeat-like/Quinoprotein amine dehydrogenase"/>
    <property type="match status" value="1"/>
</dbReference>
<accession>A0A0D7BQH9</accession>